<dbReference type="Pfam" id="PF01370">
    <property type="entry name" value="Epimerase"/>
    <property type="match status" value="1"/>
</dbReference>
<dbReference type="OrthoDB" id="16464at2759"/>
<dbReference type="InterPro" id="IPR036291">
    <property type="entry name" value="NAD(P)-bd_dom_sf"/>
</dbReference>
<dbReference type="PANTHER" id="PTHR43000">
    <property type="entry name" value="DTDP-D-GLUCOSE 4,6-DEHYDRATASE-RELATED"/>
    <property type="match status" value="1"/>
</dbReference>
<evidence type="ECO:0000256" key="4">
    <source>
        <dbReference type="ARBA" id="ARBA00024331"/>
    </source>
</evidence>
<dbReference type="CDD" id="cd05254">
    <property type="entry name" value="dTDP_HR_like_SDR_e"/>
    <property type="match status" value="1"/>
</dbReference>
<evidence type="ECO:0000313" key="8">
    <source>
        <dbReference type="Proteomes" id="UP000224567"/>
    </source>
</evidence>
<proteinExistence type="inferred from homology"/>
<dbReference type="InterPro" id="IPR001509">
    <property type="entry name" value="Epimerase_deHydtase"/>
</dbReference>
<dbReference type="Gene3D" id="3.40.50.720">
    <property type="entry name" value="NAD(P)-binding Rossmann-like Domain"/>
    <property type="match status" value="2"/>
</dbReference>
<dbReference type="Pfam" id="PF16363">
    <property type="entry name" value="GDP_Man_Dehyd"/>
    <property type="match status" value="1"/>
</dbReference>
<dbReference type="GO" id="GO:0016491">
    <property type="term" value="F:oxidoreductase activity"/>
    <property type="evidence" value="ECO:0007669"/>
    <property type="project" value="UniProtKB-KW"/>
</dbReference>
<dbReference type="STRING" id="33114.A0A2G2XM44"/>
<name>A0A2G2XM44_CAPBA</name>
<dbReference type="InterPro" id="IPR016040">
    <property type="entry name" value="NAD(P)-bd_dom"/>
</dbReference>
<reference evidence="8" key="2">
    <citation type="journal article" date="2017" name="J. Anim. Genet.">
        <title>Multiple reference genome sequences of hot pepper reveal the massive evolution of plant disease resistance genes by retroduplication.</title>
        <authorList>
            <person name="Kim S."/>
            <person name="Park J."/>
            <person name="Yeom S.-I."/>
            <person name="Kim Y.-M."/>
            <person name="Seo E."/>
            <person name="Kim K.-T."/>
            <person name="Kim M.-S."/>
            <person name="Lee J.M."/>
            <person name="Cheong K."/>
            <person name="Shin H.-S."/>
            <person name="Kim S.-B."/>
            <person name="Han K."/>
            <person name="Lee J."/>
            <person name="Park M."/>
            <person name="Lee H.-A."/>
            <person name="Lee H.-Y."/>
            <person name="Lee Y."/>
            <person name="Oh S."/>
            <person name="Lee J.H."/>
            <person name="Choi E."/>
            <person name="Choi E."/>
            <person name="Lee S.E."/>
            <person name="Jeon J."/>
            <person name="Kim H."/>
            <person name="Choi G."/>
            <person name="Song H."/>
            <person name="Lee J."/>
            <person name="Lee S.-C."/>
            <person name="Kwon J.-K."/>
            <person name="Lee H.-Y."/>
            <person name="Koo N."/>
            <person name="Hong Y."/>
            <person name="Kim R.W."/>
            <person name="Kang W.-H."/>
            <person name="Huh J.H."/>
            <person name="Kang B.-C."/>
            <person name="Yang T.-J."/>
            <person name="Lee Y.-H."/>
            <person name="Bennetzen J.L."/>
            <person name="Choi D."/>
        </authorList>
    </citation>
    <scope>NUCLEOTIDE SEQUENCE [LARGE SCALE GENOMIC DNA]</scope>
    <source>
        <strain evidence="8">cv. PBC81</strain>
    </source>
</reference>
<evidence type="ECO:0000313" key="7">
    <source>
        <dbReference type="EMBL" id="PHT58565.1"/>
    </source>
</evidence>
<evidence type="ECO:0000259" key="6">
    <source>
        <dbReference type="Pfam" id="PF16363"/>
    </source>
</evidence>
<comment type="similarity">
    <text evidence="1">Belongs to the NAD(P)-dependent epimerase/dehydratase family.</text>
</comment>
<organism evidence="7 8">
    <name type="scientific">Capsicum baccatum</name>
    <name type="common">Peruvian pepper</name>
    <dbReference type="NCBI Taxonomy" id="33114"/>
    <lineage>
        <taxon>Eukaryota</taxon>
        <taxon>Viridiplantae</taxon>
        <taxon>Streptophyta</taxon>
        <taxon>Embryophyta</taxon>
        <taxon>Tracheophyta</taxon>
        <taxon>Spermatophyta</taxon>
        <taxon>Magnoliopsida</taxon>
        <taxon>eudicotyledons</taxon>
        <taxon>Gunneridae</taxon>
        <taxon>Pentapetalae</taxon>
        <taxon>asterids</taxon>
        <taxon>lamiids</taxon>
        <taxon>Solanales</taxon>
        <taxon>Solanaceae</taxon>
        <taxon>Solanoideae</taxon>
        <taxon>Capsiceae</taxon>
        <taxon>Capsicum</taxon>
    </lineage>
</organism>
<dbReference type="EMBL" id="MLFT02000001">
    <property type="protein sequence ID" value="PHT58565.1"/>
    <property type="molecule type" value="Genomic_DNA"/>
</dbReference>
<reference evidence="7 8" key="1">
    <citation type="journal article" date="2017" name="Genome Biol.">
        <title>New reference genome sequences of hot pepper reveal the massive evolution of plant disease-resistance genes by retroduplication.</title>
        <authorList>
            <person name="Kim S."/>
            <person name="Park J."/>
            <person name="Yeom S.I."/>
            <person name="Kim Y.M."/>
            <person name="Seo E."/>
            <person name="Kim K.T."/>
            <person name="Kim M.S."/>
            <person name="Lee J.M."/>
            <person name="Cheong K."/>
            <person name="Shin H.S."/>
            <person name="Kim S.B."/>
            <person name="Han K."/>
            <person name="Lee J."/>
            <person name="Park M."/>
            <person name="Lee H.A."/>
            <person name="Lee H.Y."/>
            <person name="Lee Y."/>
            <person name="Oh S."/>
            <person name="Lee J.H."/>
            <person name="Choi E."/>
            <person name="Choi E."/>
            <person name="Lee S.E."/>
            <person name="Jeon J."/>
            <person name="Kim H."/>
            <person name="Choi G."/>
            <person name="Song H."/>
            <person name="Lee J."/>
            <person name="Lee S.C."/>
            <person name="Kwon J.K."/>
            <person name="Lee H.Y."/>
            <person name="Koo N."/>
            <person name="Hong Y."/>
            <person name="Kim R.W."/>
            <person name="Kang W.H."/>
            <person name="Huh J.H."/>
            <person name="Kang B.C."/>
            <person name="Yang T.J."/>
            <person name="Lee Y.H."/>
            <person name="Bennetzen J.L."/>
            <person name="Choi D."/>
        </authorList>
    </citation>
    <scope>NUCLEOTIDE SEQUENCE [LARGE SCALE GENOMIC DNA]</scope>
    <source>
        <strain evidence="8">cv. PBC81</strain>
    </source>
</reference>
<evidence type="ECO:0000256" key="1">
    <source>
        <dbReference type="ARBA" id="ARBA00007637"/>
    </source>
</evidence>
<evidence type="ECO:0000259" key="5">
    <source>
        <dbReference type="Pfam" id="PF01370"/>
    </source>
</evidence>
<keyword evidence="3" id="KW-0413">Isomerase</keyword>
<keyword evidence="8" id="KW-1185">Reference proteome</keyword>
<comment type="caution">
    <text evidence="7">The sequence shown here is derived from an EMBL/GenBank/DDBJ whole genome shotgun (WGS) entry which is preliminary data.</text>
</comment>
<sequence>MLVMAYHRSYGLPTITTRGNNVYGPNQFPEKLIPKFIILAMKGKRLPIHGDGTNVRSYLYSADVAEAFDVILHKGVIGHVYNIGTKKERRVLDVAEDICKLFGQNSQEVIQLVQDRPFNDQRYFLDDQKLKKLGWQERTPWEEGLTMTLDWYTKNPDWWGDITGALDPHPRISHILPSHDEGCLLQLIKGNKKGSGSDLKFLIYGRTGWIGGLLGKICEERGIEYEYGLGRLQDRGSLMHDMIRVKPTHVFNAAGVTGRPNVDWCESHKVETIRTNIAGTLTLAEICRQADILVMNFATGCIFEYDDKHPLGSGIGFKEEDKPNFTGSFYSKTKAMVEELLKEYENVCTLRVRMPISSDLTNPRNFITKITRYNKVVNIPNSMTVLDELLPISVEMAKRNCRGIWNFTNPGVVSHNEILEMYRDYIDPKFKWQNFDLQEQAKVIVAPRSNNELNTTKLKKEFPELLSIKDSVKKYVFVPNKKT</sequence>
<dbReference type="FunFam" id="3.40.50.720:FF:000236">
    <property type="entry name" value="Bifunctional dTDP-4-dehydrorhamnose 3,5-epimerase/dTDP-4-dehydrorhamnose reductase"/>
    <property type="match status" value="1"/>
</dbReference>
<dbReference type="SUPFAM" id="SSF51735">
    <property type="entry name" value="NAD(P)-binding Rossmann-fold domains"/>
    <property type="match status" value="2"/>
</dbReference>
<dbReference type="GO" id="GO:0016853">
    <property type="term" value="F:isomerase activity"/>
    <property type="evidence" value="ECO:0007669"/>
    <property type="project" value="UniProtKB-KW"/>
</dbReference>
<dbReference type="GO" id="GO:0010253">
    <property type="term" value="P:UDP-rhamnose biosynthetic process"/>
    <property type="evidence" value="ECO:0007669"/>
    <property type="project" value="UniProtKB-ARBA"/>
</dbReference>
<gene>
    <name evidence="7" type="ORF">CQW23_00928</name>
</gene>
<evidence type="ECO:0000256" key="3">
    <source>
        <dbReference type="ARBA" id="ARBA00023235"/>
    </source>
</evidence>
<accession>A0A2G2XM44</accession>
<feature type="domain" description="NAD(P)-binding" evidence="6">
    <location>
        <begin position="2"/>
        <end position="147"/>
    </location>
</feature>
<protein>
    <submittedName>
        <fullName evidence="7">Uncharacterized protein</fullName>
    </submittedName>
</protein>
<keyword evidence="2" id="KW-0560">Oxidoreductase</keyword>
<dbReference type="Gene3D" id="3.90.25.10">
    <property type="entry name" value="UDP-galactose 4-epimerase, domain 1"/>
    <property type="match status" value="1"/>
</dbReference>
<dbReference type="AlphaFoldDB" id="A0A2G2XM44"/>
<comment type="pathway">
    <text evidence="4">Carbohydrate biosynthesis.</text>
</comment>
<evidence type="ECO:0000256" key="2">
    <source>
        <dbReference type="ARBA" id="ARBA00023002"/>
    </source>
</evidence>
<dbReference type="Proteomes" id="UP000224567">
    <property type="component" value="Unassembled WGS sequence"/>
</dbReference>
<feature type="domain" description="NAD-dependent epimerase/dehydratase" evidence="5">
    <location>
        <begin position="202"/>
        <end position="364"/>
    </location>
</feature>